<keyword evidence="1" id="KW-1133">Transmembrane helix</keyword>
<dbReference type="Proteomes" id="UP000325395">
    <property type="component" value="Unassembled WGS sequence"/>
</dbReference>
<evidence type="ECO:0000313" key="3">
    <source>
        <dbReference type="Proteomes" id="UP000325395"/>
    </source>
</evidence>
<protein>
    <submittedName>
        <fullName evidence="2">Uncharacterized protein</fullName>
    </submittedName>
</protein>
<gene>
    <name evidence="2" type="ORF">BDV36DRAFT_276543</name>
</gene>
<dbReference type="EMBL" id="ML735908">
    <property type="protein sequence ID" value="KAE8410846.1"/>
    <property type="molecule type" value="Genomic_DNA"/>
</dbReference>
<proteinExistence type="predicted"/>
<feature type="transmembrane region" description="Helical" evidence="1">
    <location>
        <begin position="6"/>
        <end position="23"/>
    </location>
</feature>
<organism evidence="2 3">
    <name type="scientific">Aspergillus pseudocaelatus</name>
    <dbReference type="NCBI Taxonomy" id="1825620"/>
    <lineage>
        <taxon>Eukaryota</taxon>
        <taxon>Fungi</taxon>
        <taxon>Dikarya</taxon>
        <taxon>Ascomycota</taxon>
        <taxon>Pezizomycotina</taxon>
        <taxon>Eurotiomycetes</taxon>
        <taxon>Eurotiomycetidae</taxon>
        <taxon>Eurotiales</taxon>
        <taxon>Aspergillaceae</taxon>
        <taxon>Aspergillus</taxon>
        <taxon>Aspergillus subgen. Circumdati</taxon>
    </lineage>
</organism>
<name>A0ABQ6W164_9EURO</name>
<evidence type="ECO:0000256" key="1">
    <source>
        <dbReference type="SAM" id="Phobius"/>
    </source>
</evidence>
<reference evidence="2 3" key="1">
    <citation type="submission" date="2019-04" db="EMBL/GenBank/DDBJ databases">
        <authorList>
            <consortium name="DOE Joint Genome Institute"/>
            <person name="Mondo S."/>
            <person name="Kjaerbolling I."/>
            <person name="Vesth T."/>
            <person name="Frisvad J.C."/>
            <person name="Nybo J.L."/>
            <person name="Theobald S."/>
            <person name="Kildgaard S."/>
            <person name="Isbrandt T."/>
            <person name="Kuo A."/>
            <person name="Sato A."/>
            <person name="Lyhne E.K."/>
            <person name="Kogle M.E."/>
            <person name="Wiebenga A."/>
            <person name="Kun R.S."/>
            <person name="Lubbers R.J."/>
            <person name="Makela M.R."/>
            <person name="Barry K."/>
            <person name="Chovatia M."/>
            <person name="Clum A."/>
            <person name="Daum C."/>
            <person name="Haridas S."/>
            <person name="He G."/>
            <person name="LaButti K."/>
            <person name="Lipzen A."/>
            <person name="Riley R."/>
            <person name="Salamov A."/>
            <person name="Simmons B.A."/>
            <person name="Magnuson J.K."/>
            <person name="Henrissat B."/>
            <person name="Mortensen U.H."/>
            <person name="Larsen T.O."/>
            <person name="Devries R.P."/>
            <person name="Grigoriev I.V."/>
            <person name="Machida M."/>
            <person name="Baker S.E."/>
            <person name="Andersen M.R."/>
            <person name="Cantor M.N."/>
            <person name="Hua S.X."/>
        </authorList>
    </citation>
    <scope>NUCLEOTIDE SEQUENCE [LARGE SCALE GENOMIC DNA]</scope>
    <source>
        <strain evidence="2 3">CBS 117616</strain>
    </source>
</reference>
<evidence type="ECO:0000313" key="2">
    <source>
        <dbReference type="EMBL" id="KAE8410846.1"/>
    </source>
</evidence>
<sequence length="52" mass="5869">MARPGGGVPICIIVLSVTGNIGIDRWSSRLRARVNYSTWKSKIKKEKRNNKI</sequence>
<keyword evidence="3" id="KW-1185">Reference proteome</keyword>
<keyword evidence="1" id="KW-0472">Membrane</keyword>
<keyword evidence="1" id="KW-0812">Transmembrane</keyword>
<accession>A0ABQ6W164</accession>